<dbReference type="AlphaFoldDB" id="A0A2N6T6V3"/>
<dbReference type="Pfam" id="PF08021">
    <property type="entry name" value="FAD_binding_9"/>
    <property type="match status" value="1"/>
</dbReference>
<dbReference type="InterPro" id="IPR039374">
    <property type="entry name" value="SIP_fam"/>
</dbReference>
<dbReference type="Proteomes" id="UP000235836">
    <property type="component" value="Unassembled WGS sequence"/>
</dbReference>
<dbReference type="InterPro" id="IPR017927">
    <property type="entry name" value="FAD-bd_FR_type"/>
</dbReference>
<gene>
    <name evidence="2" type="ORF">CJ203_03175</name>
</gene>
<name>A0A2N6T6V3_9CORY</name>
<evidence type="ECO:0000313" key="2">
    <source>
        <dbReference type="EMBL" id="PMC65029.1"/>
    </source>
</evidence>
<dbReference type="CDD" id="cd06193">
    <property type="entry name" value="siderophore_interacting"/>
    <property type="match status" value="1"/>
</dbReference>
<accession>A0A2N6T6V3</accession>
<organism evidence="2 3">
    <name type="scientific">Corynebacterium tuscaniense</name>
    <dbReference type="NCBI Taxonomy" id="302449"/>
    <lineage>
        <taxon>Bacteria</taxon>
        <taxon>Bacillati</taxon>
        <taxon>Actinomycetota</taxon>
        <taxon>Actinomycetes</taxon>
        <taxon>Mycobacteriales</taxon>
        <taxon>Corynebacteriaceae</taxon>
        <taxon>Corynebacterium</taxon>
    </lineage>
</organism>
<proteinExistence type="predicted"/>
<dbReference type="RefSeq" id="WP_102723517.1">
    <property type="nucleotide sequence ID" value="NZ_PNHG01000003.1"/>
</dbReference>
<feature type="domain" description="FAD-binding FR-type" evidence="1">
    <location>
        <begin position="23"/>
        <end position="158"/>
    </location>
</feature>
<evidence type="ECO:0000259" key="1">
    <source>
        <dbReference type="PROSITE" id="PS51384"/>
    </source>
</evidence>
<evidence type="ECO:0000313" key="3">
    <source>
        <dbReference type="Proteomes" id="UP000235836"/>
    </source>
</evidence>
<protein>
    <recommendedName>
        <fullName evidence="1">FAD-binding FR-type domain-containing protein</fullName>
    </recommendedName>
</protein>
<sequence>MAVSPSVAFNDPHINTIPTRDGAEIFTAEVVSNKLIAPHVREITFYAPELASFGITGPDEFFGLLMPQHGQDYTPIPPQATANIRSHVASLPSATRPDLRWYTIRHLNWRDNTLSTQIVTHGVDNVADAKGPGLRWVLSAAPGDKVGIVVANGLWHRPSYAPSKRAEPQLLVGDATSAPSILGILEFLDEFHPAELAQTHVVLVSESSADHSPEFLDWRPRVASMDIVYSGYSEHVEALLQCLTCKLRFERKFDGIRYVYACCESALAKQARRFAKEELGLAPKNIFWSPFWIQGRARP</sequence>
<dbReference type="InterPro" id="IPR039261">
    <property type="entry name" value="FNR_nucleotide-bd"/>
</dbReference>
<dbReference type="GO" id="GO:0016491">
    <property type="term" value="F:oxidoreductase activity"/>
    <property type="evidence" value="ECO:0007669"/>
    <property type="project" value="InterPro"/>
</dbReference>
<dbReference type="Pfam" id="PF04954">
    <property type="entry name" value="SIP"/>
    <property type="match status" value="1"/>
</dbReference>
<dbReference type="InterPro" id="IPR013113">
    <property type="entry name" value="SIP_FAD-bd"/>
</dbReference>
<dbReference type="InterPro" id="IPR007037">
    <property type="entry name" value="SIP_rossman_dom"/>
</dbReference>
<dbReference type="PANTHER" id="PTHR30157">
    <property type="entry name" value="FERRIC REDUCTASE, NADPH-DEPENDENT"/>
    <property type="match status" value="1"/>
</dbReference>
<dbReference type="PANTHER" id="PTHR30157:SF0">
    <property type="entry name" value="NADPH-DEPENDENT FERRIC-CHELATE REDUCTASE"/>
    <property type="match status" value="1"/>
</dbReference>
<dbReference type="Gene3D" id="3.40.50.80">
    <property type="entry name" value="Nucleotide-binding domain of ferredoxin-NADP reductase (FNR) module"/>
    <property type="match status" value="1"/>
</dbReference>
<dbReference type="SUPFAM" id="SSF63380">
    <property type="entry name" value="Riboflavin synthase domain-like"/>
    <property type="match status" value="1"/>
</dbReference>
<keyword evidence="3" id="KW-1185">Reference proteome</keyword>
<reference evidence="2 3" key="1">
    <citation type="submission" date="2017-09" db="EMBL/GenBank/DDBJ databases">
        <title>Bacterial strain isolated from the female urinary microbiota.</title>
        <authorList>
            <person name="Thomas-White K."/>
            <person name="Kumar N."/>
            <person name="Forster S."/>
            <person name="Putonti C."/>
            <person name="Lawley T."/>
            <person name="Wolfe A.J."/>
        </authorList>
    </citation>
    <scope>NUCLEOTIDE SEQUENCE [LARGE SCALE GENOMIC DNA]</scope>
    <source>
        <strain evidence="2 3">UMB0792</strain>
    </source>
</reference>
<dbReference type="EMBL" id="PNHG01000003">
    <property type="protein sequence ID" value="PMC65029.1"/>
    <property type="molecule type" value="Genomic_DNA"/>
</dbReference>
<dbReference type="InterPro" id="IPR017938">
    <property type="entry name" value="Riboflavin_synthase-like_b-brl"/>
</dbReference>
<dbReference type="PROSITE" id="PS51384">
    <property type="entry name" value="FAD_FR"/>
    <property type="match status" value="1"/>
</dbReference>
<dbReference type="Gene3D" id="2.40.30.10">
    <property type="entry name" value="Translation factors"/>
    <property type="match status" value="1"/>
</dbReference>
<comment type="caution">
    <text evidence="2">The sequence shown here is derived from an EMBL/GenBank/DDBJ whole genome shotgun (WGS) entry which is preliminary data.</text>
</comment>